<accession>A0AA35TD26</accession>
<evidence type="ECO:0000313" key="1">
    <source>
        <dbReference type="EMBL" id="CAI8046085.1"/>
    </source>
</evidence>
<comment type="caution">
    <text evidence="1">The sequence shown here is derived from an EMBL/GenBank/DDBJ whole genome shotgun (WGS) entry which is preliminary data.</text>
</comment>
<gene>
    <name evidence="1" type="ORF">GBAR_LOCUS25474</name>
</gene>
<dbReference type="EMBL" id="CASHTH010003529">
    <property type="protein sequence ID" value="CAI8046085.1"/>
    <property type="molecule type" value="Genomic_DNA"/>
</dbReference>
<evidence type="ECO:0000313" key="2">
    <source>
        <dbReference type="Proteomes" id="UP001174909"/>
    </source>
</evidence>
<proteinExistence type="predicted"/>
<dbReference type="AlphaFoldDB" id="A0AA35TD26"/>
<reference evidence="1" key="1">
    <citation type="submission" date="2023-03" db="EMBL/GenBank/DDBJ databases">
        <authorList>
            <person name="Steffen K."/>
            <person name="Cardenas P."/>
        </authorList>
    </citation>
    <scope>NUCLEOTIDE SEQUENCE</scope>
</reference>
<sequence>RGTCFERESADGLVERFWYRERWGKEFYVGAEDEHVFKLLGLKELIIKMQKTSMFAISKYGISGANTD</sequence>
<name>A0AA35TD26_GEOBA</name>
<feature type="non-terminal residue" evidence="1">
    <location>
        <position position="68"/>
    </location>
</feature>
<organism evidence="1 2">
    <name type="scientific">Geodia barretti</name>
    <name type="common">Barrett's horny sponge</name>
    <dbReference type="NCBI Taxonomy" id="519541"/>
    <lineage>
        <taxon>Eukaryota</taxon>
        <taxon>Metazoa</taxon>
        <taxon>Porifera</taxon>
        <taxon>Demospongiae</taxon>
        <taxon>Heteroscleromorpha</taxon>
        <taxon>Tetractinellida</taxon>
        <taxon>Astrophorina</taxon>
        <taxon>Geodiidae</taxon>
        <taxon>Geodia</taxon>
    </lineage>
</organism>
<protein>
    <submittedName>
        <fullName evidence="1">Uncharacterized protein</fullName>
    </submittedName>
</protein>
<dbReference type="Proteomes" id="UP001174909">
    <property type="component" value="Unassembled WGS sequence"/>
</dbReference>
<keyword evidence="2" id="KW-1185">Reference proteome</keyword>